<dbReference type="InterPro" id="IPR001611">
    <property type="entry name" value="Leu-rich_rpt"/>
</dbReference>
<keyword evidence="1" id="KW-0343">GTPase activation</keyword>
<feature type="domain" description="Protein kinase" evidence="4">
    <location>
        <begin position="1"/>
        <end position="250"/>
    </location>
</feature>
<dbReference type="VEuPathDB" id="AmoebaDB:NF0119790"/>
<protein>
    <recommendedName>
        <fullName evidence="4">Protein kinase domain-containing protein</fullName>
    </recommendedName>
</protein>
<dbReference type="GO" id="GO:0005524">
    <property type="term" value="F:ATP binding"/>
    <property type="evidence" value="ECO:0007669"/>
    <property type="project" value="InterPro"/>
</dbReference>
<dbReference type="GO" id="GO:0006913">
    <property type="term" value="P:nucleocytoplasmic transport"/>
    <property type="evidence" value="ECO:0007669"/>
    <property type="project" value="TreeGrafter"/>
</dbReference>
<name>A0A6A5BUZ0_NAEFO</name>
<dbReference type="GO" id="GO:0048471">
    <property type="term" value="C:perinuclear region of cytoplasm"/>
    <property type="evidence" value="ECO:0007669"/>
    <property type="project" value="TreeGrafter"/>
</dbReference>
<evidence type="ECO:0000256" key="1">
    <source>
        <dbReference type="ARBA" id="ARBA00022468"/>
    </source>
</evidence>
<evidence type="ECO:0000259" key="4">
    <source>
        <dbReference type="PROSITE" id="PS50011"/>
    </source>
</evidence>
<keyword evidence="3" id="KW-0677">Repeat</keyword>
<dbReference type="OMA" id="CTHLARC"/>
<evidence type="ECO:0000313" key="5">
    <source>
        <dbReference type="EMBL" id="KAF0978084.1"/>
    </source>
</evidence>
<dbReference type="GO" id="GO:0005096">
    <property type="term" value="F:GTPase activator activity"/>
    <property type="evidence" value="ECO:0007669"/>
    <property type="project" value="UniProtKB-KW"/>
</dbReference>
<sequence length="481" mass="54209">MKEVLSADVEELIEIYSNAQQLWNSPEQTEKYIIEIVDLCANKEGCIVQIVIPEMTCNLRKFVELRLAHDRDNGNHSKQLFLKNKIKSLCLILDVMNQSANGLHCWNNSNAKRHNDVKPENFLVEQDKRFMSNFSVYLADLDDSEENISRATNTQLGTPSYISPEAYRGKKRTTKTDIWSFGVMCLQFLCLLHDMSYFPEYLERCFNQASIDQFLSELKNKMKHSLISSLTEKGIEMNYTLVVFSECVFFSLAKLTTNISKLMMESGDFICRGMEFYDRFQNITELDLTNTKIGDKSMEILAETFSNLRTLLLNENRIGYSCAECVSTSKNFANLTILDLSGNSIGNKGVEFISSSPYLKNLVKLYLINNNIGKEGGKSIAKSTTLMRLQVLNLSINDIGNDGLKEILSSDLVKNLNELGLNLCNIGYEGACLISNCDRLTNLTSLSLIGNTITDDGKNLICTHLARCKLILDGNLNSLSS</sequence>
<keyword evidence="6" id="KW-1185">Reference proteome</keyword>
<dbReference type="InterPro" id="IPR000719">
    <property type="entry name" value="Prot_kinase_dom"/>
</dbReference>
<proteinExistence type="predicted"/>
<dbReference type="PANTHER" id="PTHR24113">
    <property type="entry name" value="RAN GTPASE-ACTIVATING PROTEIN 1"/>
    <property type="match status" value="1"/>
</dbReference>
<dbReference type="VEuPathDB" id="AmoebaDB:FDP41_002599"/>
<dbReference type="AlphaFoldDB" id="A0A6A5BUZ0"/>
<reference evidence="5 6" key="1">
    <citation type="journal article" date="2019" name="Sci. Rep.">
        <title>Nanopore sequencing improves the draft genome of the human pathogenic amoeba Naegleria fowleri.</title>
        <authorList>
            <person name="Liechti N."/>
            <person name="Schurch N."/>
            <person name="Bruggmann R."/>
            <person name="Wittwer M."/>
        </authorList>
    </citation>
    <scope>NUCLEOTIDE SEQUENCE [LARGE SCALE GENOMIC DNA]</scope>
    <source>
        <strain evidence="5 6">ATCC 30894</strain>
    </source>
</reference>
<dbReference type="SMART" id="SM00368">
    <property type="entry name" value="LRR_RI"/>
    <property type="match status" value="5"/>
</dbReference>
<evidence type="ECO:0000256" key="2">
    <source>
        <dbReference type="ARBA" id="ARBA00022614"/>
    </source>
</evidence>
<dbReference type="VEuPathDB" id="AmoebaDB:NfTy_057970"/>
<dbReference type="GO" id="GO:0005634">
    <property type="term" value="C:nucleus"/>
    <property type="evidence" value="ECO:0007669"/>
    <property type="project" value="TreeGrafter"/>
</dbReference>
<dbReference type="SMART" id="SM00220">
    <property type="entry name" value="S_TKc"/>
    <property type="match status" value="1"/>
</dbReference>
<dbReference type="PANTHER" id="PTHR24113:SF12">
    <property type="entry name" value="RAN GTPASE-ACTIVATING PROTEIN 1"/>
    <property type="match status" value="1"/>
</dbReference>
<dbReference type="InterPro" id="IPR027038">
    <property type="entry name" value="RanGap"/>
</dbReference>
<evidence type="ECO:0000256" key="3">
    <source>
        <dbReference type="ARBA" id="ARBA00022737"/>
    </source>
</evidence>
<dbReference type="SUPFAM" id="SSF56112">
    <property type="entry name" value="Protein kinase-like (PK-like)"/>
    <property type="match status" value="1"/>
</dbReference>
<gene>
    <name evidence="5" type="ORF">FDP41_002599</name>
</gene>
<dbReference type="EMBL" id="VFQX01000030">
    <property type="protein sequence ID" value="KAF0978084.1"/>
    <property type="molecule type" value="Genomic_DNA"/>
</dbReference>
<dbReference type="VEuPathDB" id="AmoebaDB:NF0119800"/>
<dbReference type="Pfam" id="PF13516">
    <property type="entry name" value="LRR_6"/>
    <property type="match status" value="5"/>
</dbReference>
<dbReference type="GO" id="GO:0004672">
    <property type="term" value="F:protein kinase activity"/>
    <property type="evidence" value="ECO:0007669"/>
    <property type="project" value="InterPro"/>
</dbReference>
<organism evidence="5 6">
    <name type="scientific">Naegleria fowleri</name>
    <name type="common">Brain eating amoeba</name>
    <dbReference type="NCBI Taxonomy" id="5763"/>
    <lineage>
        <taxon>Eukaryota</taxon>
        <taxon>Discoba</taxon>
        <taxon>Heterolobosea</taxon>
        <taxon>Tetramitia</taxon>
        <taxon>Eutetramitia</taxon>
        <taxon>Vahlkampfiidae</taxon>
        <taxon>Naegleria</taxon>
    </lineage>
</organism>
<dbReference type="PROSITE" id="PS50011">
    <property type="entry name" value="PROTEIN_KINASE_DOM"/>
    <property type="match status" value="1"/>
</dbReference>
<dbReference type="Pfam" id="PF00069">
    <property type="entry name" value="Pkinase"/>
    <property type="match status" value="1"/>
</dbReference>
<keyword evidence="2" id="KW-0433">Leucine-rich repeat</keyword>
<dbReference type="Gene3D" id="1.10.510.10">
    <property type="entry name" value="Transferase(Phosphotransferase) domain 1"/>
    <property type="match status" value="1"/>
</dbReference>
<dbReference type="GeneID" id="68109817"/>
<dbReference type="InterPro" id="IPR032675">
    <property type="entry name" value="LRR_dom_sf"/>
</dbReference>
<dbReference type="InterPro" id="IPR011009">
    <property type="entry name" value="Kinase-like_dom_sf"/>
</dbReference>
<comment type="caution">
    <text evidence="5">The sequence shown here is derived from an EMBL/GenBank/DDBJ whole genome shotgun (WGS) entry which is preliminary data.</text>
</comment>
<dbReference type="OrthoDB" id="120976at2759"/>
<dbReference type="GO" id="GO:0005829">
    <property type="term" value="C:cytosol"/>
    <property type="evidence" value="ECO:0007669"/>
    <property type="project" value="TreeGrafter"/>
</dbReference>
<dbReference type="GO" id="GO:0031267">
    <property type="term" value="F:small GTPase binding"/>
    <property type="evidence" value="ECO:0007669"/>
    <property type="project" value="TreeGrafter"/>
</dbReference>
<dbReference type="Proteomes" id="UP000444721">
    <property type="component" value="Unassembled WGS sequence"/>
</dbReference>
<accession>A0A6A5BUZ0</accession>
<dbReference type="Gene3D" id="3.80.10.10">
    <property type="entry name" value="Ribonuclease Inhibitor"/>
    <property type="match status" value="2"/>
</dbReference>
<evidence type="ECO:0000313" key="6">
    <source>
        <dbReference type="Proteomes" id="UP000444721"/>
    </source>
</evidence>
<dbReference type="SUPFAM" id="SSF52047">
    <property type="entry name" value="RNI-like"/>
    <property type="match status" value="1"/>
</dbReference>
<dbReference type="RefSeq" id="XP_044562797.1">
    <property type="nucleotide sequence ID" value="XM_044705810.1"/>
</dbReference>